<organism evidence="1 2">
    <name type="scientific">Sodiomyces alkalinus (strain CBS 110278 / VKM F-3762 / F11)</name>
    <name type="common">Alkaliphilic filamentous fungus</name>
    <dbReference type="NCBI Taxonomy" id="1314773"/>
    <lineage>
        <taxon>Eukaryota</taxon>
        <taxon>Fungi</taxon>
        <taxon>Dikarya</taxon>
        <taxon>Ascomycota</taxon>
        <taxon>Pezizomycotina</taxon>
        <taxon>Sordariomycetes</taxon>
        <taxon>Hypocreomycetidae</taxon>
        <taxon>Glomerellales</taxon>
        <taxon>Plectosphaerellaceae</taxon>
        <taxon>Sodiomyces</taxon>
    </lineage>
</organism>
<dbReference type="EMBL" id="ML119051">
    <property type="protein sequence ID" value="ROT43017.1"/>
    <property type="molecule type" value="Genomic_DNA"/>
</dbReference>
<evidence type="ECO:0000313" key="1">
    <source>
        <dbReference type="EMBL" id="ROT43017.1"/>
    </source>
</evidence>
<dbReference type="RefSeq" id="XP_028470823.1">
    <property type="nucleotide sequence ID" value="XM_028610363.1"/>
</dbReference>
<sequence length="104" mass="11336">MRWELGTGNWKLGTGTGNLEELRKACGFRAWIAASIAAEEPTVSAVMRGDYGLRHECDVHDTLLVDGTWLVSPPGRVAQLVVMVVDQFLLQHGAGPRHDAVAVR</sequence>
<proteinExistence type="predicted"/>
<dbReference type="Proteomes" id="UP000272025">
    <property type="component" value="Unassembled WGS sequence"/>
</dbReference>
<reference evidence="1 2" key="1">
    <citation type="journal article" date="2018" name="Mol. Ecol.">
        <title>The obligate alkalophilic soda-lake fungus Sodiomyces alkalinus has shifted to a protein diet.</title>
        <authorList>
            <person name="Grum-Grzhimaylo A.A."/>
            <person name="Falkoski D.L."/>
            <person name="van den Heuvel J."/>
            <person name="Valero-Jimenez C.A."/>
            <person name="Min B."/>
            <person name="Choi I.G."/>
            <person name="Lipzen A."/>
            <person name="Daum C.G."/>
            <person name="Aanen D.K."/>
            <person name="Tsang A."/>
            <person name="Henrissat B."/>
            <person name="Bilanenko E.N."/>
            <person name="de Vries R.P."/>
            <person name="van Kan J.A.L."/>
            <person name="Grigoriev I.V."/>
            <person name="Debets A.J.M."/>
        </authorList>
    </citation>
    <scope>NUCLEOTIDE SEQUENCE [LARGE SCALE GENOMIC DNA]</scope>
    <source>
        <strain evidence="1 2">F11</strain>
    </source>
</reference>
<evidence type="ECO:0000313" key="2">
    <source>
        <dbReference type="Proteomes" id="UP000272025"/>
    </source>
</evidence>
<gene>
    <name evidence="1" type="ORF">SODALDRAFT_327191</name>
</gene>
<protein>
    <submittedName>
        <fullName evidence="1">Uncharacterized protein</fullName>
    </submittedName>
</protein>
<accession>A0A3N2Q8K2</accession>
<name>A0A3N2Q8K2_SODAK</name>
<dbReference type="AlphaFoldDB" id="A0A3N2Q8K2"/>
<dbReference type="GeneID" id="39578841"/>
<keyword evidence="2" id="KW-1185">Reference proteome</keyword>